<dbReference type="InterPro" id="IPR049052">
    <property type="entry name" value="nSTAND1"/>
</dbReference>
<dbReference type="Pfam" id="PF00400">
    <property type="entry name" value="WD40"/>
    <property type="match status" value="14"/>
</dbReference>
<dbReference type="PROSITE" id="PS50082">
    <property type="entry name" value="WD_REPEATS_2"/>
    <property type="match status" value="14"/>
</dbReference>
<feature type="repeat" description="WD" evidence="3">
    <location>
        <begin position="987"/>
        <end position="1028"/>
    </location>
</feature>
<feature type="repeat" description="WD" evidence="3">
    <location>
        <begin position="903"/>
        <end position="935"/>
    </location>
</feature>
<dbReference type="SUPFAM" id="SSF52540">
    <property type="entry name" value="P-loop containing nucleoside triphosphate hydrolases"/>
    <property type="match status" value="1"/>
</dbReference>
<keyword evidence="1 3" id="KW-0853">WD repeat</keyword>
<feature type="repeat" description="WD" evidence="3">
    <location>
        <begin position="1155"/>
        <end position="1196"/>
    </location>
</feature>
<feature type="repeat" description="WD" evidence="3">
    <location>
        <begin position="609"/>
        <end position="650"/>
    </location>
</feature>
<dbReference type="PANTHER" id="PTHR44019:SF8">
    <property type="entry name" value="POC1 CENTRIOLAR PROTEIN HOMOLOG"/>
    <property type="match status" value="1"/>
</dbReference>
<feature type="repeat" description="WD" evidence="3">
    <location>
        <begin position="861"/>
        <end position="902"/>
    </location>
</feature>
<evidence type="ECO:0000256" key="3">
    <source>
        <dbReference type="PROSITE-ProRule" id="PRU00221"/>
    </source>
</evidence>
<feature type="repeat" description="WD" evidence="3">
    <location>
        <begin position="777"/>
        <end position="818"/>
    </location>
</feature>
<evidence type="ECO:0000256" key="1">
    <source>
        <dbReference type="ARBA" id="ARBA00022574"/>
    </source>
</evidence>
<dbReference type="RefSeq" id="WP_196416428.1">
    <property type="nucleotide sequence ID" value="NZ_JADQTO010000012.1"/>
</dbReference>
<dbReference type="AlphaFoldDB" id="A0A931CCJ7"/>
<proteinExistence type="predicted"/>
<feature type="repeat" description="WD" evidence="3">
    <location>
        <begin position="651"/>
        <end position="692"/>
    </location>
</feature>
<feature type="repeat" description="WD" evidence="3">
    <location>
        <begin position="945"/>
        <end position="986"/>
    </location>
</feature>
<feature type="repeat" description="WD" evidence="3">
    <location>
        <begin position="735"/>
        <end position="776"/>
    </location>
</feature>
<evidence type="ECO:0000313" key="5">
    <source>
        <dbReference type="EMBL" id="MBG0564638.1"/>
    </source>
</evidence>
<dbReference type="InterPro" id="IPR001680">
    <property type="entry name" value="WD40_rpt"/>
</dbReference>
<sequence>MPSSPVAEFCADLRRLQESSGVKRAALAHRLGYSRSQLYEILSGNVSRPPDWSRLVEPLVRACAGDDPATLDRWRRRHGVLLEVHTALRRHDRRAEPARLPCPYRGLRAFEETDAALFFGREELTDRLVDAVERNAVVAVAGPSGSGKSSLVLAGAVPRLRSSGWAVAVLRPASGPTPEAAMAAALARLTGADPAALELRLIDQGAAAVAEAVHGTGPVLLVVDQFEEVYQRGPVPAREFVDLLLAAATAVTVVLTLRADFLSRALEHPALSAAIQDSMIVTGRMTRDQLRRAIEGPLPTGIRYEAGLVDRILADAGDDPGHLALLEFSLTVLWERRTGDLLTHMAYQALGGVAGALTRYADDVCRPATTTTPELIRLFRQLVRPDGGQQPTRRVARRTELGETLWPVAQRLATTRLIVIGRDDAGVETAELAHEALVTGWERLRGWVEADRDFRIWQERLRTAMEQHRLSGEDTGTLLRGAPLAEAQRWLRERATDVGAQERAFIEAGARWHGRVVRGLRALVAGLVVLLVLAGGLGVAGAVQRRDLARQERLATSRALAAQADATVNERPIESILLSLQAAAEADTAEARGGVLRHFLAHANTVTLLAGHADRVAGVAFGAGGRLLASGSVDGSVRLWDVGARRESAILTAHTDRVYGLAFSPDGRVLASAGDDRVVRLWDVAARRQIAVLAGHRDRARRVAFTSDGRSLASADVAGTVLIWDLATRRARHTLAGHTGWVRGVAFAPDGSRLATAGVDGTLRFWDPASGRQTARLGGQDGPLRAVTFAPDGATVAGAGDDGTVRLWEVPGGRPVAALAGHTDVVTSVTFAADGRRLLSAGQDGTVRVWDVAGRQEIARHRGHIDWISGVAFSPDGHTLATAGQDHTIRVWDTATSRSHIRLAGHTGPVTAVAYRPDGRALATASEDGTLRFWDPGGGPETARLTGHTGGVSAVAFSPDGTIAATAGADRTVRLWDVPARRQIASLSGHTDVARGAAFSPDGRILATTGHDRTVRLWDVAGRRELAALTGHTGWVSAVAFSHDGALLATGSDDRTVRLWDVAGRRELAALTGHSGWVSALAFVAGDRTLVSAGQDATIRVWDLTNRRARSILTGHTGWIWSIAASRDGRTIASGADDETIRLWDIDARRELATVTEHHGWVSGLAFSPDGRKVASASADHVARLWDVDAASSRRRLCALAGRELTAQEWADFLPGRPYRRACWRQ</sequence>
<dbReference type="SMART" id="SM00320">
    <property type="entry name" value="WD40"/>
    <property type="match status" value="14"/>
</dbReference>
<dbReference type="Pfam" id="PF20703">
    <property type="entry name" value="nSTAND1"/>
    <property type="match status" value="1"/>
</dbReference>
<gene>
    <name evidence="5" type="ORF">I4J89_24625</name>
</gene>
<feature type="domain" description="Novel STAND NTPase 1" evidence="4">
    <location>
        <begin position="103"/>
        <end position="474"/>
    </location>
</feature>
<dbReference type="SUPFAM" id="SSF50978">
    <property type="entry name" value="WD40 repeat-like"/>
    <property type="match status" value="2"/>
</dbReference>
<accession>A0A931CCJ7</accession>
<name>A0A931CCJ7_9ACTN</name>
<comment type="caution">
    <text evidence="5">The sequence shown here is derived from an EMBL/GenBank/DDBJ whole genome shotgun (WGS) entry which is preliminary data.</text>
</comment>
<dbReference type="InterPro" id="IPR036322">
    <property type="entry name" value="WD40_repeat_dom_sf"/>
</dbReference>
<dbReference type="InterPro" id="IPR020472">
    <property type="entry name" value="WD40_PAC1"/>
</dbReference>
<keyword evidence="6" id="KW-1185">Reference proteome</keyword>
<protein>
    <recommendedName>
        <fullName evidence="4">Novel STAND NTPase 1 domain-containing protein</fullName>
    </recommendedName>
</protein>
<feature type="repeat" description="WD" evidence="3">
    <location>
        <begin position="1071"/>
        <end position="1112"/>
    </location>
</feature>
<evidence type="ECO:0000259" key="4">
    <source>
        <dbReference type="Pfam" id="PF20703"/>
    </source>
</evidence>
<dbReference type="InterPro" id="IPR015943">
    <property type="entry name" value="WD40/YVTN_repeat-like_dom_sf"/>
</dbReference>
<dbReference type="PROSITE" id="PS00678">
    <property type="entry name" value="WD_REPEATS_1"/>
    <property type="match status" value="11"/>
</dbReference>
<organism evidence="5 6">
    <name type="scientific">Actinoplanes aureus</name>
    <dbReference type="NCBI Taxonomy" id="2792083"/>
    <lineage>
        <taxon>Bacteria</taxon>
        <taxon>Bacillati</taxon>
        <taxon>Actinomycetota</taxon>
        <taxon>Actinomycetes</taxon>
        <taxon>Micromonosporales</taxon>
        <taxon>Micromonosporaceae</taxon>
        <taxon>Actinoplanes</taxon>
    </lineage>
</organism>
<dbReference type="PANTHER" id="PTHR44019">
    <property type="entry name" value="WD REPEAT-CONTAINING PROTEIN 55"/>
    <property type="match status" value="1"/>
</dbReference>
<dbReference type="InterPro" id="IPR027417">
    <property type="entry name" value="P-loop_NTPase"/>
</dbReference>
<feature type="repeat" description="WD" evidence="3">
    <location>
        <begin position="693"/>
        <end position="734"/>
    </location>
</feature>
<dbReference type="Gene3D" id="2.130.10.10">
    <property type="entry name" value="YVTN repeat-like/Quinoprotein amine dehydrogenase"/>
    <property type="match status" value="5"/>
</dbReference>
<feature type="repeat" description="WD" evidence="3">
    <location>
        <begin position="1029"/>
        <end position="1070"/>
    </location>
</feature>
<dbReference type="CDD" id="cd00200">
    <property type="entry name" value="WD40"/>
    <property type="match status" value="2"/>
</dbReference>
<dbReference type="PROSITE" id="PS50294">
    <property type="entry name" value="WD_REPEATS_REGION"/>
    <property type="match status" value="14"/>
</dbReference>
<reference evidence="5" key="1">
    <citation type="submission" date="2020-11" db="EMBL/GenBank/DDBJ databases">
        <title>Isolation and identification of active actinomycetes.</title>
        <authorList>
            <person name="Sun X."/>
        </authorList>
    </citation>
    <scope>NUCLEOTIDE SEQUENCE</scope>
    <source>
        <strain evidence="5">NEAU-A11</strain>
    </source>
</reference>
<feature type="repeat" description="WD" evidence="3">
    <location>
        <begin position="1113"/>
        <end position="1154"/>
    </location>
</feature>
<dbReference type="Proteomes" id="UP000598146">
    <property type="component" value="Unassembled WGS sequence"/>
</dbReference>
<dbReference type="Pfam" id="PF13560">
    <property type="entry name" value="HTH_31"/>
    <property type="match status" value="1"/>
</dbReference>
<keyword evidence="2" id="KW-0677">Repeat</keyword>
<dbReference type="InterPro" id="IPR050505">
    <property type="entry name" value="WDR55/POC1"/>
</dbReference>
<evidence type="ECO:0000256" key="2">
    <source>
        <dbReference type="ARBA" id="ARBA00022737"/>
    </source>
</evidence>
<dbReference type="EMBL" id="JADQTO010000012">
    <property type="protein sequence ID" value="MBG0564638.1"/>
    <property type="molecule type" value="Genomic_DNA"/>
</dbReference>
<dbReference type="InterPro" id="IPR019775">
    <property type="entry name" value="WD40_repeat_CS"/>
</dbReference>
<dbReference type="Gene3D" id="3.40.50.300">
    <property type="entry name" value="P-loop containing nucleotide triphosphate hydrolases"/>
    <property type="match status" value="1"/>
</dbReference>
<feature type="repeat" description="WD" evidence="3">
    <location>
        <begin position="819"/>
        <end position="860"/>
    </location>
</feature>
<dbReference type="PRINTS" id="PR00320">
    <property type="entry name" value="GPROTEINBRPT"/>
</dbReference>
<evidence type="ECO:0000313" key="6">
    <source>
        <dbReference type="Proteomes" id="UP000598146"/>
    </source>
</evidence>